<dbReference type="Proteomes" id="UP000192472">
    <property type="component" value="Unassembled WGS sequence"/>
</dbReference>
<dbReference type="AlphaFoldDB" id="A0A1W2GNC8"/>
<dbReference type="SUPFAM" id="SSF55961">
    <property type="entry name" value="Bet v1-like"/>
    <property type="match status" value="1"/>
</dbReference>
<reference evidence="1 2" key="1">
    <citation type="submission" date="2017-04" db="EMBL/GenBank/DDBJ databases">
        <authorList>
            <person name="Afonso C.L."/>
            <person name="Miller P.J."/>
            <person name="Scott M.A."/>
            <person name="Spackman E."/>
            <person name="Goraichik I."/>
            <person name="Dimitrov K.M."/>
            <person name="Suarez D.L."/>
            <person name="Swayne D.E."/>
        </authorList>
    </citation>
    <scope>NUCLEOTIDE SEQUENCE [LARGE SCALE GENOMIC DNA]</scope>
    <source>
        <strain evidence="1 2">DSM 26133</strain>
    </source>
</reference>
<protein>
    <recommendedName>
        <fullName evidence="3">Activator of Hsp90 ATPase homolog 1-like protein</fullName>
    </recommendedName>
</protein>
<name>A0A1W2GNC8_REIFA</name>
<dbReference type="EMBL" id="FWYF01000004">
    <property type="protein sequence ID" value="SMD38101.1"/>
    <property type="molecule type" value="Genomic_DNA"/>
</dbReference>
<keyword evidence="2" id="KW-1185">Reference proteome</keyword>
<organism evidence="1 2">
    <name type="scientific">Reichenbachiella faecimaris</name>
    <dbReference type="NCBI Taxonomy" id="692418"/>
    <lineage>
        <taxon>Bacteria</taxon>
        <taxon>Pseudomonadati</taxon>
        <taxon>Bacteroidota</taxon>
        <taxon>Cytophagia</taxon>
        <taxon>Cytophagales</taxon>
        <taxon>Reichenbachiellaceae</taxon>
        <taxon>Reichenbachiella</taxon>
    </lineage>
</organism>
<accession>A0A1W2GNC8</accession>
<evidence type="ECO:0000313" key="1">
    <source>
        <dbReference type="EMBL" id="SMD38101.1"/>
    </source>
</evidence>
<evidence type="ECO:0008006" key="3">
    <source>
        <dbReference type="Google" id="ProtNLM"/>
    </source>
</evidence>
<sequence>MNTRPFAAEKISQTASFIIDENITLVFPLFDAFEERKWEPSWNPKLIYPETEVIEVGTTFSIDGDNKEPSCLWRVIQFDPASYFIQYFVSTRHRDWTISVKCESEAENTQTKVSVTYTFIGLTPEGNELNRTHINQMYQQDLQDWKQAIDNYLFAS</sequence>
<proteinExistence type="predicted"/>
<gene>
    <name evidence="1" type="ORF">SAMN04488029_3632</name>
</gene>
<evidence type="ECO:0000313" key="2">
    <source>
        <dbReference type="Proteomes" id="UP000192472"/>
    </source>
</evidence>